<gene>
    <name evidence="3" type="ORF">LOC68_10110</name>
</gene>
<sequence>MAETASTSPSPAEEPAGRRPLKSRQWPFFQWLAAKLANSGVTPNAISVSSVFAAVLAGICLAATSQVESELLRRGLWLAGAVFIQLRLIANLLDGMVAVEGGKASAVGELFNEVPDRLSDPAILIGAGLAYGGNPIAGMAAALIAVFVAYVRAIGASVGVGQVFLGPFAKQQRMALMTLTCVACALLPDAWQPIHSDTQMGIAAVALLIVCLGGLVTAVRRLSVIANRMRERAANRESVQ</sequence>
<name>A0A9X1SFW1_9BACT</name>
<feature type="region of interest" description="Disordered" evidence="1">
    <location>
        <begin position="1"/>
        <end position="20"/>
    </location>
</feature>
<dbReference type="RefSeq" id="WP_230218210.1">
    <property type="nucleotide sequence ID" value="NZ_JAJKFT010000004.1"/>
</dbReference>
<evidence type="ECO:0000313" key="4">
    <source>
        <dbReference type="Proteomes" id="UP001139103"/>
    </source>
</evidence>
<proteinExistence type="predicted"/>
<protein>
    <submittedName>
        <fullName evidence="3">CDP-alcohol phosphatidyltransferase family protein</fullName>
    </submittedName>
</protein>
<dbReference type="InterPro" id="IPR043130">
    <property type="entry name" value="CDP-OH_PTrfase_TM_dom"/>
</dbReference>
<evidence type="ECO:0000256" key="2">
    <source>
        <dbReference type="SAM" id="Phobius"/>
    </source>
</evidence>
<feature type="compositionally biased region" description="Polar residues" evidence="1">
    <location>
        <begin position="1"/>
        <end position="10"/>
    </location>
</feature>
<evidence type="ECO:0000313" key="3">
    <source>
        <dbReference type="EMBL" id="MCC9628753.1"/>
    </source>
</evidence>
<keyword evidence="2" id="KW-0812">Transmembrane</keyword>
<feature type="transmembrane region" description="Helical" evidence="2">
    <location>
        <begin position="174"/>
        <end position="194"/>
    </location>
</feature>
<keyword evidence="4" id="KW-1185">Reference proteome</keyword>
<comment type="caution">
    <text evidence="3">The sequence shown here is derived from an EMBL/GenBank/DDBJ whole genome shotgun (WGS) entry which is preliminary data.</text>
</comment>
<reference evidence="3" key="1">
    <citation type="submission" date="2021-11" db="EMBL/GenBank/DDBJ databases">
        <title>Genome sequence.</title>
        <authorList>
            <person name="Sun Q."/>
        </authorList>
    </citation>
    <scope>NUCLEOTIDE SEQUENCE</scope>
    <source>
        <strain evidence="3">JC732</strain>
    </source>
</reference>
<dbReference type="Proteomes" id="UP001139103">
    <property type="component" value="Unassembled WGS sequence"/>
</dbReference>
<accession>A0A9X1SFW1</accession>
<keyword evidence="2" id="KW-0472">Membrane</keyword>
<organism evidence="3 4">
    <name type="scientific">Blastopirellula sediminis</name>
    <dbReference type="NCBI Taxonomy" id="2894196"/>
    <lineage>
        <taxon>Bacteria</taxon>
        <taxon>Pseudomonadati</taxon>
        <taxon>Planctomycetota</taxon>
        <taxon>Planctomycetia</taxon>
        <taxon>Pirellulales</taxon>
        <taxon>Pirellulaceae</taxon>
        <taxon>Blastopirellula</taxon>
    </lineage>
</organism>
<feature type="transmembrane region" description="Helical" evidence="2">
    <location>
        <begin position="200"/>
        <end position="222"/>
    </location>
</feature>
<feature type="transmembrane region" description="Helical" evidence="2">
    <location>
        <begin position="75"/>
        <end position="93"/>
    </location>
</feature>
<evidence type="ECO:0000256" key="1">
    <source>
        <dbReference type="SAM" id="MobiDB-lite"/>
    </source>
</evidence>
<dbReference type="AlphaFoldDB" id="A0A9X1SFW1"/>
<dbReference type="EMBL" id="JAJKFT010000004">
    <property type="protein sequence ID" value="MCC9628753.1"/>
    <property type="molecule type" value="Genomic_DNA"/>
</dbReference>
<dbReference type="Gene3D" id="1.20.120.1760">
    <property type="match status" value="1"/>
</dbReference>
<feature type="transmembrane region" description="Helical" evidence="2">
    <location>
        <begin position="45"/>
        <end position="63"/>
    </location>
</feature>
<keyword evidence="2" id="KW-1133">Transmembrane helix</keyword>
<feature type="transmembrane region" description="Helical" evidence="2">
    <location>
        <begin position="136"/>
        <end position="153"/>
    </location>
</feature>